<reference evidence="9 10" key="1">
    <citation type="submission" date="2020-08" db="EMBL/GenBank/DDBJ databases">
        <title>Sequencing the genomes of 1000 actinobacteria strains.</title>
        <authorList>
            <person name="Klenk H.-P."/>
        </authorList>
    </citation>
    <scope>NUCLEOTIDE SEQUENCE [LARGE SCALE GENOMIC DNA]</scope>
    <source>
        <strain evidence="9 10">DSM 20146</strain>
    </source>
</reference>
<dbReference type="GO" id="GO:0005886">
    <property type="term" value="C:plasma membrane"/>
    <property type="evidence" value="ECO:0007669"/>
    <property type="project" value="UniProtKB-SubCell"/>
</dbReference>
<dbReference type="Gene3D" id="3.40.50.2300">
    <property type="match status" value="2"/>
</dbReference>
<comment type="subcellular location">
    <subcellularLocation>
        <location evidence="1">Cell membrane</location>
        <topology evidence="1">Lipid-anchor</topology>
    </subcellularLocation>
</comment>
<evidence type="ECO:0000259" key="8">
    <source>
        <dbReference type="Pfam" id="PF02608"/>
    </source>
</evidence>
<evidence type="ECO:0000256" key="5">
    <source>
        <dbReference type="ARBA" id="ARBA00023136"/>
    </source>
</evidence>
<dbReference type="EMBL" id="JACHVP010000001">
    <property type="protein sequence ID" value="MBB2967114.1"/>
    <property type="molecule type" value="Genomic_DNA"/>
</dbReference>
<dbReference type="PROSITE" id="PS51257">
    <property type="entry name" value="PROKAR_LIPOPROTEIN"/>
    <property type="match status" value="1"/>
</dbReference>
<dbReference type="RefSeq" id="WP_021764886.1">
    <property type="nucleotide sequence ID" value="NZ_JACHVP010000001.1"/>
</dbReference>
<keyword evidence="4 7" id="KW-0732">Signal</keyword>
<accession>A0A7W4UVL4</accession>
<keyword evidence="3" id="KW-1003">Cell membrane</keyword>
<evidence type="ECO:0000256" key="7">
    <source>
        <dbReference type="SAM" id="SignalP"/>
    </source>
</evidence>
<evidence type="ECO:0000313" key="9">
    <source>
        <dbReference type="EMBL" id="MBB2967114.1"/>
    </source>
</evidence>
<dbReference type="PANTHER" id="PTHR34296">
    <property type="entry name" value="TRANSCRIPTIONAL ACTIVATOR PROTEIN MED"/>
    <property type="match status" value="1"/>
</dbReference>
<evidence type="ECO:0000256" key="1">
    <source>
        <dbReference type="ARBA" id="ARBA00004193"/>
    </source>
</evidence>
<dbReference type="InterPro" id="IPR050957">
    <property type="entry name" value="BMP_lipoprotein"/>
</dbReference>
<organism evidence="9 10">
    <name type="scientific">Leifsonia aquatica</name>
    <name type="common">Corynebacterium aquaticum</name>
    <dbReference type="NCBI Taxonomy" id="144185"/>
    <lineage>
        <taxon>Bacteria</taxon>
        <taxon>Bacillati</taxon>
        <taxon>Actinomycetota</taxon>
        <taxon>Actinomycetes</taxon>
        <taxon>Micrococcales</taxon>
        <taxon>Microbacteriaceae</taxon>
        <taxon>Leifsonia</taxon>
    </lineage>
</organism>
<evidence type="ECO:0000256" key="2">
    <source>
        <dbReference type="ARBA" id="ARBA00008610"/>
    </source>
</evidence>
<evidence type="ECO:0000313" key="10">
    <source>
        <dbReference type="Proteomes" id="UP000538196"/>
    </source>
</evidence>
<evidence type="ECO:0000256" key="4">
    <source>
        <dbReference type="ARBA" id="ARBA00022729"/>
    </source>
</evidence>
<name>A0A7W4UVL4_LEIAQ</name>
<evidence type="ECO:0000256" key="6">
    <source>
        <dbReference type="ARBA" id="ARBA00023288"/>
    </source>
</evidence>
<protein>
    <submittedName>
        <fullName evidence="9">Basic membrane protein A</fullName>
    </submittedName>
</protein>
<keyword evidence="10" id="KW-1185">Reference proteome</keyword>
<keyword evidence="5" id="KW-0472">Membrane</keyword>
<feature type="domain" description="ABC transporter substrate-binding protein PnrA-like" evidence="8">
    <location>
        <begin position="38"/>
        <end position="259"/>
    </location>
</feature>
<feature type="signal peptide" evidence="7">
    <location>
        <begin position="1"/>
        <end position="28"/>
    </location>
</feature>
<comment type="similarity">
    <text evidence="2">Belongs to the BMP lipoprotein family.</text>
</comment>
<dbReference type="SUPFAM" id="SSF53822">
    <property type="entry name" value="Periplasmic binding protein-like I"/>
    <property type="match status" value="1"/>
</dbReference>
<dbReference type="InterPro" id="IPR028082">
    <property type="entry name" value="Peripla_BP_I"/>
</dbReference>
<proteinExistence type="inferred from homology"/>
<dbReference type="AlphaFoldDB" id="A0A7W4UVL4"/>
<gene>
    <name evidence="9" type="ORF">FHX33_001846</name>
</gene>
<dbReference type="Proteomes" id="UP000538196">
    <property type="component" value="Unassembled WGS sequence"/>
</dbReference>
<sequence length="340" mass="34560">MKLRSLLAPLLAVPVVAVLAACSSGATAGSTSAAADKPKVAVVLGGLANDGGFNQYAADAAHALEKKGEITAQIRESVTSSSDAEAAFRQYASQGYDLIIGWGLDFSNSVFTVAKELPKAHFVATGSADILDKATANVETWTYASDQQGYLTGWVAGKTGLSPIGVVDGQLAPFNETSYKALTVGLKAANPTATELEPIFTGSWEDPTLANQAAKAQIAAGAKLIVTGAEGYTSGVLSAAKAGGIATLGASSTSSSDAKAVNVGLVKLDFTPTLEEVVGHLKKGDFGTHSYTSTIANKGLIFADINAVDAAPDLPKDISAQVDELAKKLASGEVTIPAIG</sequence>
<feature type="chain" id="PRO_5039326497" evidence="7">
    <location>
        <begin position="29"/>
        <end position="340"/>
    </location>
</feature>
<dbReference type="PANTHER" id="PTHR34296:SF2">
    <property type="entry name" value="ABC TRANSPORTER GUANOSINE-BINDING PROTEIN NUPN"/>
    <property type="match status" value="1"/>
</dbReference>
<keyword evidence="6" id="KW-0449">Lipoprotein</keyword>
<comment type="caution">
    <text evidence="9">The sequence shown here is derived from an EMBL/GenBank/DDBJ whole genome shotgun (WGS) entry which is preliminary data.</text>
</comment>
<evidence type="ECO:0000256" key="3">
    <source>
        <dbReference type="ARBA" id="ARBA00022475"/>
    </source>
</evidence>
<dbReference type="Pfam" id="PF02608">
    <property type="entry name" value="Bmp"/>
    <property type="match status" value="1"/>
</dbReference>
<dbReference type="InterPro" id="IPR003760">
    <property type="entry name" value="PnrA-like"/>
</dbReference>